<keyword evidence="1" id="KW-1133">Transmembrane helix</keyword>
<evidence type="ECO:0000256" key="1">
    <source>
        <dbReference type="SAM" id="Phobius"/>
    </source>
</evidence>
<evidence type="ECO:0000313" key="3">
    <source>
        <dbReference type="Proteomes" id="UP001430848"/>
    </source>
</evidence>
<dbReference type="EMBL" id="JAKNSF020000106">
    <property type="protein sequence ID" value="KAK7715659.1"/>
    <property type="molecule type" value="Genomic_DNA"/>
</dbReference>
<comment type="caution">
    <text evidence="2">The sequence shown here is derived from an EMBL/GenBank/DDBJ whole genome shotgun (WGS) entry which is preliminary data.</text>
</comment>
<organism evidence="2 3">
    <name type="scientific">Diaporthe eres</name>
    <name type="common">Phomopsis oblonga</name>
    <dbReference type="NCBI Taxonomy" id="83184"/>
    <lineage>
        <taxon>Eukaryota</taxon>
        <taxon>Fungi</taxon>
        <taxon>Dikarya</taxon>
        <taxon>Ascomycota</taxon>
        <taxon>Pezizomycotina</taxon>
        <taxon>Sordariomycetes</taxon>
        <taxon>Sordariomycetidae</taxon>
        <taxon>Diaporthales</taxon>
        <taxon>Diaporthaceae</taxon>
        <taxon>Diaporthe</taxon>
        <taxon>Diaporthe eres species complex</taxon>
    </lineage>
</organism>
<sequence>MSFKPIGNDVTAAEFLAAGITVFGATGIIVSVRIHNSYVYAKHLFLDDYLAVFAWIVQVVNFGVYIELFLYLEHIATTPIRQFTQVMPPTSAPLTA</sequence>
<proteinExistence type="predicted"/>
<dbReference type="Proteomes" id="UP001430848">
    <property type="component" value="Unassembled WGS sequence"/>
</dbReference>
<evidence type="ECO:0000313" key="2">
    <source>
        <dbReference type="EMBL" id="KAK7715659.1"/>
    </source>
</evidence>
<keyword evidence="1" id="KW-0812">Transmembrane</keyword>
<keyword evidence="1" id="KW-0472">Membrane</keyword>
<protein>
    <submittedName>
        <fullName evidence="2">Uncharacterized protein</fullName>
    </submittedName>
</protein>
<feature type="transmembrane region" description="Helical" evidence="1">
    <location>
        <begin position="52"/>
        <end position="72"/>
    </location>
</feature>
<accession>A0ABR1NUA5</accession>
<name>A0ABR1NUA5_DIAER</name>
<reference evidence="2 3" key="1">
    <citation type="submission" date="2024-02" db="EMBL/GenBank/DDBJ databases">
        <title>De novo assembly and annotation of 12 fungi associated with fruit tree decline syndrome in Ontario, Canada.</title>
        <authorList>
            <person name="Sulman M."/>
            <person name="Ellouze W."/>
            <person name="Ilyukhin E."/>
        </authorList>
    </citation>
    <scope>NUCLEOTIDE SEQUENCE [LARGE SCALE GENOMIC DNA]</scope>
    <source>
        <strain evidence="2 3">M169</strain>
    </source>
</reference>
<gene>
    <name evidence="2" type="ORF">SLS63_011335</name>
</gene>
<feature type="transmembrane region" description="Helical" evidence="1">
    <location>
        <begin position="12"/>
        <end position="32"/>
    </location>
</feature>
<keyword evidence="3" id="KW-1185">Reference proteome</keyword>